<reference evidence="1 2" key="1">
    <citation type="journal article" date="2016" name="Genome Announc.">
        <title>Draft Whole-Genome Sequence of Trichoderma gamsii T6085, a Promising Biocontrol Agent of Fusarium Head Blight on Wheat.</title>
        <authorList>
            <person name="Baroncelli R."/>
            <person name="Zapparata A."/>
            <person name="Piaggeschi G."/>
            <person name="Sarrocco S."/>
            <person name="Vannacci G."/>
        </authorList>
    </citation>
    <scope>NUCLEOTIDE SEQUENCE [LARGE SCALE GENOMIC DNA]</scope>
    <source>
        <strain evidence="1 2">T6085</strain>
    </source>
</reference>
<dbReference type="RefSeq" id="XP_018657200.1">
    <property type="nucleotide sequence ID" value="XM_018809597.1"/>
</dbReference>
<dbReference type="AlphaFoldDB" id="A0A2P4Z8L1"/>
<comment type="caution">
    <text evidence="1">The sequence shown here is derived from an EMBL/GenBank/DDBJ whole genome shotgun (WGS) entry which is preliminary data.</text>
</comment>
<gene>
    <name evidence="1" type="ORF">TGAM01_v210509</name>
</gene>
<dbReference type="EMBL" id="JPDN02000064">
    <property type="protein sequence ID" value="PON20635.1"/>
    <property type="molecule type" value="Genomic_DNA"/>
</dbReference>
<proteinExistence type="predicted"/>
<accession>A0A2P4Z8L1</accession>
<dbReference type="GeneID" id="29989680"/>
<evidence type="ECO:0000313" key="2">
    <source>
        <dbReference type="Proteomes" id="UP000054821"/>
    </source>
</evidence>
<organism evidence="1 2">
    <name type="scientific">Trichoderma gamsii</name>
    <dbReference type="NCBI Taxonomy" id="398673"/>
    <lineage>
        <taxon>Eukaryota</taxon>
        <taxon>Fungi</taxon>
        <taxon>Dikarya</taxon>
        <taxon>Ascomycota</taxon>
        <taxon>Pezizomycotina</taxon>
        <taxon>Sordariomycetes</taxon>
        <taxon>Hypocreomycetidae</taxon>
        <taxon>Hypocreales</taxon>
        <taxon>Hypocreaceae</taxon>
        <taxon>Trichoderma</taxon>
    </lineage>
</organism>
<keyword evidence="2" id="KW-1185">Reference proteome</keyword>
<evidence type="ECO:0000313" key="1">
    <source>
        <dbReference type="EMBL" id="PON20635.1"/>
    </source>
</evidence>
<dbReference type="Proteomes" id="UP000054821">
    <property type="component" value="Unassembled WGS sequence"/>
</dbReference>
<name>A0A2P4Z8L1_9HYPO</name>
<sequence>MAVPSSGTFVVSQIDVLESIRRGHSVPVTELTTSREQRTQDAETIQDLISAIFPSSQRRGISIPSFQMYLNSNLITTFSNTQSALGKAATSIIERWYSDEQAGFPARMPVEEHEDRVLRWIASSGIVPPYAGRQGSWRPDYLFSATSEKAFQPVICEINARLPFNTWLLLGSASKPFDQLGLDKAGLKTGHDGDVRNKIRKMDLLSACAFHSAILSMFDASHPGHILIGSEWKGIDVHVLPNLFQGKTGQPMRIISPVQLRLTPDSSSPTGYHLSCTVVNPESGNEVEERVWQMALEIVQGELRDLDPDVMREIARVCINDFRTYFLLHDKRFLAIILEELNNLLTLGVFTADEAQLLREGIVPSYLPGSQRWRETIASPATKDSFVLKNGRGGIGMGHVFGSSVSEEEWVSALEKAGEVKQYLGGQAVSLQQKVTQHEFDILNAAGEDNGKMHVVGSWVALNGKFVGTAVMRIAEELCLPIREGGRGMESLFEKT</sequence>
<protein>
    <submittedName>
        <fullName evidence="1">Uncharacterized protein</fullName>
    </submittedName>
</protein>